<organism evidence="2 3">
    <name type="scientific">Caballeronia udeis</name>
    <dbReference type="NCBI Taxonomy" id="1232866"/>
    <lineage>
        <taxon>Bacteria</taxon>
        <taxon>Pseudomonadati</taxon>
        <taxon>Pseudomonadota</taxon>
        <taxon>Betaproteobacteria</taxon>
        <taxon>Burkholderiales</taxon>
        <taxon>Burkholderiaceae</taxon>
        <taxon>Caballeronia</taxon>
    </lineage>
</organism>
<protein>
    <submittedName>
        <fullName evidence="2">Uncharacterized protein</fullName>
    </submittedName>
</protein>
<accession>A0A158I8X0</accession>
<reference evidence="2 3" key="1">
    <citation type="submission" date="2016-01" db="EMBL/GenBank/DDBJ databases">
        <authorList>
            <person name="Oliw E.H."/>
        </authorList>
    </citation>
    <scope>NUCLEOTIDE SEQUENCE [LARGE SCALE GENOMIC DNA]</scope>
    <source>
        <strain evidence="2">LMG 27134</strain>
    </source>
</reference>
<evidence type="ECO:0000313" key="2">
    <source>
        <dbReference type="EMBL" id="SAL52887.1"/>
    </source>
</evidence>
<dbReference type="EMBL" id="FCOK02000044">
    <property type="protein sequence ID" value="SAL52887.1"/>
    <property type="molecule type" value="Genomic_DNA"/>
</dbReference>
<dbReference type="InterPro" id="IPR023375">
    <property type="entry name" value="ADC_dom_sf"/>
</dbReference>
<sequence length="113" mass="12565">MGGFIRAIPIRNRANPKARPDDPRHHDRRQTEARRHTCQHDQPAINELVLSITDDLKVVDAWAGEGTVMFPDAAGEELSTLAPVRNGAGLRMCISYTVTDLQLLEDLTQRHAG</sequence>
<feature type="region of interest" description="Disordered" evidence="1">
    <location>
        <begin position="1"/>
        <end position="39"/>
    </location>
</feature>
<dbReference type="RefSeq" id="WP_062089857.1">
    <property type="nucleotide sequence ID" value="NZ_FCOK02000044.1"/>
</dbReference>
<dbReference type="Gene3D" id="2.40.400.10">
    <property type="entry name" value="Acetoacetate decarboxylase-like"/>
    <property type="match status" value="1"/>
</dbReference>
<gene>
    <name evidence="2" type="ORF">AWB69_05506</name>
</gene>
<feature type="compositionally biased region" description="Basic and acidic residues" evidence="1">
    <location>
        <begin position="18"/>
        <end position="39"/>
    </location>
</feature>
<dbReference type="SUPFAM" id="SSF160104">
    <property type="entry name" value="Acetoacetate decarboxylase-like"/>
    <property type="match status" value="1"/>
</dbReference>
<dbReference type="AlphaFoldDB" id="A0A158I8X0"/>
<proteinExistence type="predicted"/>
<name>A0A158I8X0_9BURK</name>
<evidence type="ECO:0000313" key="3">
    <source>
        <dbReference type="Proteomes" id="UP000054683"/>
    </source>
</evidence>
<dbReference type="Proteomes" id="UP000054683">
    <property type="component" value="Unassembled WGS sequence"/>
</dbReference>
<evidence type="ECO:0000256" key="1">
    <source>
        <dbReference type="SAM" id="MobiDB-lite"/>
    </source>
</evidence>